<keyword evidence="2 6" id="KW-0805">Transcription regulation</keyword>
<dbReference type="InterPro" id="IPR012760">
    <property type="entry name" value="RNA_pol_sigma_RpoD_C"/>
</dbReference>
<dbReference type="Pfam" id="PF04546">
    <property type="entry name" value="Sigma70_ner"/>
    <property type="match status" value="1"/>
</dbReference>
<dbReference type="InterPro" id="IPR013325">
    <property type="entry name" value="RNA_pol_sigma_r2"/>
</dbReference>
<dbReference type="Pfam" id="PF04539">
    <property type="entry name" value="Sigma70_r3"/>
    <property type="match status" value="1"/>
</dbReference>
<comment type="similarity">
    <text evidence="6">Belongs to the sigma-70 factor family. RpoD/SigA subfamily.</text>
</comment>
<dbReference type="FunFam" id="1.10.10.10:FF:000004">
    <property type="entry name" value="RNA polymerase sigma factor SigA"/>
    <property type="match status" value="1"/>
</dbReference>
<feature type="short sequence motif" description="Interaction with polymerase core subunit RpoC" evidence="6">
    <location>
        <begin position="448"/>
        <end position="451"/>
    </location>
</feature>
<comment type="subunit">
    <text evidence="6">Interacts transiently with the RNA polymerase catalytic core.</text>
</comment>
<feature type="region of interest" description="Disordered" evidence="8">
    <location>
        <begin position="206"/>
        <end position="234"/>
    </location>
</feature>
<evidence type="ECO:0000256" key="2">
    <source>
        <dbReference type="ARBA" id="ARBA00023015"/>
    </source>
</evidence>
<feature type="region of interest" description="Sigma-70 factor domain-2" evidence="6">
    <location>
        <begin position="424"/>
        <end position="494"/>
    </location>
</feature>
<evidence type="ECO:0000256" key="7">
    <source>
        <dbReference type="SAM" id="Coils"/>
    </source>
</evidence>
<dbReference type="Pfam" id="PF04545">
    <property type="entry name" value="Sigma70_r4"/>
    <property type="match status" value="1"/>
</dbReference>
<dbReference type="PROSITE" id="PS00716">
    <property type="entry name" value="SIGMA70_2"/>
    <property type="match status" value="1"/>
</dbReference>
<feature type="region of interest" description="Sigma-70 factor domain-4" evidence="6">
    <location>
        <begin position="592"/>
        <end position="645"/>
    </location>
</feature>
<feature type="domain" description="RNA polymerase sigma-70" evidence="9">
    <location>
        <begin position="448"/>
        <end position="461"/>
    </location>
</feature>
<keyword evidence="3 6" id="KW-0731">Sigma factor</keyword>
<evidence type="ECO:0000256" key="5">
    <source>
        <dbReference type="ARBA" id="ARBA00023163"/>
    </source>
</evidence>
<proteinExistence type="inferred from homology"/>
<accession>A0A1I6CQN3</accession>
<dbReference type="PRINTS" id="PR00046">
    <property type="entry name" value="SIGMA70FCT"/>
</dbReference>
<dbReference type="InterPro" id="IPR007630">
    <property type="entry name" value="RNA_pol_sigma70_r4"/>
</dbReference>
<evidence type="ECO:0000313" key="11">
    <source>
        <dbReference type="EMBL" id="SFQ95511.1"/>
    </source>
</evidence>
<dbReference type="PANTHER" id="PTHR30603:SF60">
    <property type="entry name" value="RNA POLYMERASE SIGMA FACTOR RPOD"/>
    <property type="match status" value="1"/>
</dbReference>
<keyword evidence="1 6" id="KW-0963">Cytoplasm</keyword>
<dbReference type="GO" id="GO:0005737">
    <property type="term" value="C:cytoplasm"/>
    <property type="evidence" value="ECO:0007669"/>
    <property type="project" value="UniProtKB-SubCell"/>
</dbReference>
<dbReference type="InterPro" id="IPR000943">
    <property type="entry name" value="RNA_pol_sigma70"/>
</dbReference>
<dbReference type="SUPFAM" id="SSF88659">
    <property type="entry name" value="Sigma3 and sigma4 domains of RNA polymerase sigma factors"/>
    <property type="match status" value="2"/>
</dbReference>
<dbReference type="SUPFAM" id="SSF88946">
    <property type="entry name" value="Sigma2 domain of RNA polymerase sigma factors"/>
    <property type="match status" value="1"/>
</dbReference>
<gene>
    <name evidence="6" type="primary">rpoD</name>
    <name evidence="11" type="ORF">SAMN04515673_101213</name>
</gene>
<dbReference type="EMBL" id="FOYI01000001">
    <property type="protein sequence ID" value="SFQ95511.1"/>
    <property type="molecule type" value="Genomic_DNA"/>
</dbReference>
<dbReference type="Pfam" id="PF03979">
    <property type="entry name" value="Sigma70_r1_1"/>
    <property type="match status" value="1"/>
</dbReference>
<dbReference type="InterPro" id="IPR050239">
    <property type="entry name" value="Sigma-70_RNA_pol_init_factors"/>
</dbReference>
<dbReference type="InterPro" id="IPR007127">
    <property type="entry name" value="RNA_pol_sigma_70_r1_1"/>
</dbReference>
<feature type="compositionally biased region" description="Basic and acidic residues" evidence="8">
    <location>
        <begin position="1"/>
        <end position="10"/>
    </location>
</feature>
<evidence type="ECO:0000256" key="3">
    <source>
        <dbReference type="ARBA" id="ARBA00023082"/>
    </source>
</evidence>
<dbReference type="OrthoDB" id="9809557at2"/>
<dbReference type="GO" id="GO:0003677">
    <property type="term" value="F:DNA binding"/>
    <property type="evidence" value="ECO:0007669"/>
    <property type="project" value="UniProtKB-UniRule"/>
</dbReference>
<dbReference type="InterPro" id="IPR013324">
    <property type="entry name" value="RNA_pol_sigma_r3/r4-like"/>
</dbReference>
<keyword evidence="5 6" id="KW-0804">Transcription</keyword>
<dbReference type="Pfam" id="PF04542">
    <property type="entry name" value="Sigma70_r2"/>
    <property type="match status" value="1"/>
</dbReference>
<dbReference type="InterPro" id="IPR007631">
    <property type="entry name" value="RNA_pol_sigma_70_non-ess"/>
</dbReference>
<evidence type="ECO:0000256" key="8">
    <source>
        <dbReference type="SAM" id="MobiDB-lite"/>
    </source>
</evidence>
<evidence type="ECO:0000256" key="1">
    <source>
        <dbReference type="ARBA" id="ARBA00022490"/>
    </source>
</evidence>
<dbReference type="FunFam" id="1.10.10.10:FF:000002">
    <property type="entry name" value="RNA polymerase sigma factor SigA"/>
    <property type="match status" value="1"/>
</dbReference>
<comment type="function">
    <text evidence="6">Sigma factors are initiation factors that promote the attachment of RNA polymerase to specific initiation sites and are then released. This sigma factor is the primary sigma factor during exponential growth.</text>
</comment>
<organism evidence="11 12">
    <name type="scientific">Poseidonocella sedimentorum</name>
    <dbReference type="NCBI Taxonomy" id="871652"/>
    <lineage>
        <taxon>Bacteria</taxon>
        <taxon>Pseudomonadati</taxon>
        <taxon>Pseudomonadota</taxon>
        <taxon>Alphaproteobacteria</taxon>
        <taxon>Rhodobacterales</taxon>
        <taxon>Roseobacteraceae</taxon>
        <taxon>Poseidonocella</taxon>
    </lineage>
</organism>
<sequence>MAPKDTDDSKQGSGEDDVSLDMSQAAVKKMISEAREKGYITYDQLNQVLPPDQVNSEQIEDVMSMLSEMGINIIEDEEVEEEEQKSTAVVEANRGGDVALSSGQSEKLDRTDDPVRMYLREMGSVELLSREGEIAIAKRIEAGRNTMIAGLCESPLTFQAITIWRDELLDEDILLRDVIDLETTFGNQLGEEGDEEPAVAAPLTEENAKKEEGQELDADGNPLQTEDDEDEDDQANLSLAAMEAALKPRVLETLDRIAEDFSRLSEMQDSRISATINEDGTFSETQEAEYQNLRSEIVELVNELHLHNGRIEALIDQLYGINRRVMQIDSAMVKLADQARINRREFVDEYRGYELDPGWLDRMAEKPGRGWQMFAERHTDKALELRADMAQVGQYVGLDISEFRRIVGQVQKGEKEARQAKKEMVEANLRLVISIAKKYTNRGLQFLDLIQEGNIGLMKAVDKFEYRRGYKFSTYATWWIRQAITRSIADQARTIRIPVHMIETINKLVRTGRQMLHEIGREPTPEELAAKLQMPLEKVRKVMKIAKEPISLETPIGDEEDSQLGDFIEDKNAILPLDSAIQENLKETTTRVLSSLTPREERVLRMRFGIGMNTDHTLEEVGQQFSVTRERIRQIEAKALRKLKHPSRSRKLRSFLDQ</sequence>
<feature type="coiled-coil region" evidence="7">
    <location>
        <begin position="283"/>
        <end position="310"/>
    </location>
</feature>
<dbReference type="AlphaFoldDB" id="A0A1I6CQN3"/>
<dbReference type="PANTHER" id="PTHR30603">
    <property type="entry name" value="RNA POLYMERASE SIGMA FACTOR RPO"/>
    <property type="match status" value="1"/>
</dbReference>
<dbReference type="STRING" id="871652.SAMN04515673_101213"/>
<dbReference type="InterPro" id="IPR007627">
    <property type="entry name" value="RNA_pol_sigma70_r2"/>
</dbReference>
<dbReference type="PROSITE" id="PS00715">
    <property type="entry name" value="SIGMA70_1"/>
    <property type="match status" value="1"/>
</dbReference>
<dbReference type="GO" id="GO:0006352">
    <property type="term" value="P:DNA-templated transcription initiation"/>
    <property type="evidence" value="ECO:0007669"/>
    <property type="project" value="UniProtKB-UniRule"/>
</dbReference>
<dbReference type="InterPro" id="IPR036388">
    <property type="entry name" value="WH-like_DNA-bd_sf"/>
</dbReference>
<dbReference type="NCBIfam" id="TIGR02937">
    <property type="entry name" value="sigma70-ECF"/>
    <property type="match status" value="1"/>
</dbReference>
<keyword evidence="12" id="KW-1185">Reference proteome</keyword>
<feature type="region of interest" description="Sigma-70 factor domain-3" evidence="6">
    <location>
        <begin position="503"/>
        <end position="579"/>
    </location>
</feature>
<dbReference type="GO" id="GO:0016987">
    <property type="term" value="F:sigma factor activity"/>
    <property type="evidence" value="ECO:0007669"/>
    <property type="project" value="UniProtKB-UniRule"/>
</dbReference>
<dbReference type="InterPro" id="IPR014284">
    <property type="entry name" value="RNA_pol_sigma-70_dom"/>
</dbReference>
<dbReference type="NCBIfam" id="NF004208">
    <property type="entry name" value="PRK05658.1"/>
    <property type="match status" value="1"/>
</dbReference>
<dbReference type="RefSeq" id="WP_092075731.1">
    <property type="nucleotide sequence ID" value="NZ_FOYI01000001.1"/>
</dbReference>
<dbReference type="Gene3D" id="1.10.10.10">
    <property type="entry name" value="Winged helix-like DNA-binding domain superfamily/Winged helix DNA-binding domain"/>
    <property type="match status" value="2"/>
</dbReference>
<evidence type="ECO:0000259" key="9">
    <source>
        <dbReference type="PROSITE" id="PS00715"/>
    </source>
</evidence>
<feature type="compositionally biased region" description="Acidic residues" evidence="8">
    <location>
        <begin position="225"/>
        <end position="234"/>
    </location>
</feature>
<dbReference type="FunFam" id="1.10.601.10:FF:000001">
    <property type="entry name" value="RNA polymerase sigma factor SigA"/>
    <property type="match status" value="1"/>
</dbReference>
<dbReference type="Gene3D" id="1.10.601.10">
    <property type="entry name" value="RNA Polymerase Primary Sigma Factor"/>
    <property type="match status" value="1"/>
</dbReference>
<comment type="subcellular location">
    <subcellularLocation>
        <location evidence="6">Cytoplasm</location>
    </subcellularLocation>
</comment>
<dbReference type="InterPro" id="IPR009042">
    <property type="entry name" value="RNA_pol_sigma70_r1_2"/>
</dbReference>
<dbReference type="Pfam" id="PF00140">
    <property type="entry name" value="Sigma70_r1_2"/>
    <property type="match status" value="1"/>
</dbReference>
<dbReference type="HAMAP" id="MF_00963">
    <property type="entry name" value="Sigma70_RpoD_SigA"/>
    <property type="match status" value="1"/>
</dbReference>
<dbReference type="NCBIfam" id="TIGR02393">
    <property type="entry name" value="RpoD_Cterm"/>
    <property type="match status" value="1"/>
</dbReference>
<dbReference type="Proteomes" id="UP000199302">
    <property type="component" value="Unassembled WGS sequence"/>
</dbReference>
<reference evidence="11 12" key="1">
    <citation type="submission" date="2016-10" db="EMBL/GenBank/DDBJ databases">
        <authorList>
            <person name="de Groot N.N."/>
        </authorList>
    </citation>
    <scope>NUCLEOTIDE SEQUENCE [LARGE SCALE GENOMIC DNA]</scope>
    <source>
        <strain evidence="12">KMM 9023,NRIC 0796,JCM 17311,KCTC 23692</strain>
    </source>
</reference>
<keyword evidence="7" id="KW-0175">Coiled coil</keyword>
<evidence type="ECO:0000256" key="4">
    <source>
        <dbReference type="ARBA" id="ARBA00023125"/>
    </source>
</evidence>
<dbReference type="CDD" id="cd06171">
    <property type="entry name" value="Sigma70_r4"/>
    <property type="match status" value="1"/>
</dbReference>
<dbReference type="InterPro" id="IPR028630">
    <property type="entry name" value="Sigma70_RpoD"/>
</dbReference>
<keyword evidence="4 6" id="KW-0238">DNA-binding</keyword>
<name>A0A1I6CQN3_9RHOB</name>
<feature type="domain" description="RNA polymerase sigma-70" evidence="10">
    <location>
        <begin position="617"/>
        <end position="643"/>
    </location>
</feature>
<dbReference type="InterPro" id="IPR042189">
    <property type="entry name" value="RNA_pol_sigma_70_r1_1_sf"/>
</dbReference>
<protein>
    <recommendedName>
        <fullName evidence="6">RNA polymerase sigma factor RpoD</fullName>
    </recommendedName>
    <alternativeName>
        <fullName evidence="6">Sigma-70</fullName>
    </alternativeName>
</protein>
<dbReference type="Gene3D" id="1.10.220.120">
    <property type="entry name" value="Sigma-70 factor, region 1.1"/>
    <property type="match status" value="1"/>
</dbReference>
<evidence type="ECO:0000259" key="10">
    <source>
        <dbReference type="PROSITE" id="PS00716"/>
    </source>
</evidence>
<evidence type="ECO:0000256" key="6">
    <source>
        <dbReference type="HAMAP-Rule" id="MF_00963"/>
    </source>
</evidence>
<dbReference type="InterPro" id="IPR007624">
    <property type="entry name" value="RNA_pol_sigma70_r3"/>
</dbReference>
<feature type="region of interest" description="Disordered" evidence="8">
    <location>
        <begin position="1"/>
        <end position="21"/>
    </location>
</feature>
<feature type="DNA-binding region" description="H-T-H motif" evidence="6">
    <location>
        <begin position="618"/>
        <end position="637"/>
    </location>
</feature>
<evidence type="ECO:0000313" key="12">
    <source>
        <dbReference type="Proteomes" id="UP000199302"/>
    </source>
</evidence>